<dbReference type="EMBL" id="GBRH01275768">
    <property type="protein sequence ID" value="JAD22127.1"/>
    <property type="molecule type" value="Transcribed_RNA"/>
</dbReference>
<proteinExistence type="predicted"/>
<reference evidence="1" key="1">
    <citation type="submission" date="2014-09" db="EMBL/GenBank/DDBJ databases">
        <authorList>
            <person name="Magalhaes I.L.F."/>
            <person name="Oliveira U."/>
            <person name="Santos F.R."/>
            <person name="Vidigal T.H.D.A."/>
            <person name="Brescovit A.D."/>
            <person name="Santos A.J."/>
        </authorList>
    </citation>
    <scope>NUCLEOTIDE SEQUENCE</scope>
    <source>
        <tissue evidence="1">Shoot tissue taken approximately 20 cm above the soil surface</tissue>
    </source>
</reference>
<reference evidence="1" key="2">
    <citation type="journal article" date="2015" name="Data Brief">
        <title>Shoot transcriptome of the giant reed, Arundo donax.</title>
        <authorList>
            <person name="Barrero R.A."/>
            <person name="Guerrero F.D."/>
            <person name="Moolhuijzen P."/>
            <person name="Goolsby J.A."/>
            <person name="Tidwell J."/>
            <person name="Bellgard S.E."/>
            <person name="Bellgard M.I."/>
        </authorList>
    </citation>
    <scope>NUCLEOTIDE SEQUENCE</scope>
    <source>
        <tissue evidence="1">Shoot tissue taken approximately 20 cm above the soil surface</tissue>
    </source>
</reference>
<accession>A0A0A8YHN5</accession>
<evidence type="ECO:0000313" key="1">
    <source>
        <dbReference type="EMBL" id="JAD22127.1"/>
    </source>
</evidence>
<name>A0A0A8YHN5_ARUDO</name>
<organism evidence="1">
    <name type="scientific">Arundo donax</name>
    <name type="common">Giant reed</name>
    <name type="synonym">Donax arundinaceus</name>
    <dbReference type="NCBI Taxonomy" id="35708"/>
    <lineage>
        <taxon>Eukaryota</taxon>
        <taxon>Viridiplantae</taxon>
        <taxon>Streptophyta</taxon>
        <taxon>Embryophyta</taxon>
        <taxon>Tracheophyta</taxon>
        <taxon>Spermatophyta</taxon>
        <taxon>Magnoliopsida</taxon>
        <taxon>Liliopsida</taxon>
        <taxon>Poales</taxon>
        <taxon>Poaceae</taxon>
        <taxon>PACMAD clade</taxon>
        <taxon>Arundinoideae</taxon>
        <taxon>Arundineae</taxon>
        <taxon>Arundo</taxon>
    </lineage>
</organism>
<sequence length="15" mass="1655">MKLFTALPSPKTASY</sequence>
<protein>
    <submittedName>
        <fullName evidence="1">Uncharacterized protein</fullName>
    </submittedName>
</protein>